<comment type="caution">
    <text evidence="1">The sequence shown here is derived from an EMBL/GenBank/DDBJ whole genome shotgun (WGS) entry which is preliminary data.</text>
</comment>
<dbReference type="HOGENOM" id="CLU_016107_1_0_6"/>
<sequence>MNQSKDSQVDAFQVDAFQEDAPQVNATPPVFDTLITNAKVFNNGEAAVIEDVAIAGGRIVARGQSLDQAGAGKVIDGKGLWLMPGLFDIHTHYDLELEVAPGLPESTRHGTTSVVIANCSLGLAFGNQRDGTNDPIVSCYARVENIPKSVLRSCADNCTWDNPKDYLDHLDTLKLGPNVAVLFPHSMLRIDTMGFDASVSRDPTHAEIETMKGTLRDALQQGYVGFSTDALPFHYLAAQPHCDKTIPTQFAKYGEIKQLTQVVREVGAVWQATPPKDSVIGTLKTFLLTSGRLYGKPLKTTVVAALDIANNWRISGLAKRLSSILNSRLIRGDFYMQALGAPFKVWSDGAVTPLAEEIPELRRLNETDLEDRAERLGILNDPDYVKAFKAMWMEGKQGWSLARLKRKVNLEDYAFNRTLADMDIVRCPQQSWQGMTFQALFERILAFKSGQLKETISQQERDLLEADFLWIADEGDFMLQMLRSFDNDLSWSTVTANRDIKTVRELLMHPNLLPGFNDSGAHLTNMAFYDVNLRSLQLAAQGGEADVSYMVKRLTKDPADVFGVEGGTIDLGDVADLILIDPKKLAEYDGESKVERIYREEFSHEQLVNRSDDVVNLVMIGGHTAWENNALADDLGKTTMGRLLRSVATAK</sequence>
<dbReference type="Gene3D" id="2.30.40.10">
    <property type="entry name" value="Urease, subunit C, domain 1"/>
    <property type="match status" value="1"/>
</dbReference>
<dbReference type="SUPFAM" id="SSF51338">
    <property type="entry name" value="Composite domain of metallo-dependent hydrolases"/>
    <property type="match status" value="1"/>
</dbReference>
<organism evidence="1 2">
    <name type="scientific">gamma proteobacterium HTCC2207</name>
    <dbReference type="NCBI Taxonomy" id="314287"/>
    <lineage>
        <taxon>Bacteria</taxon>
        <taxon>Pseudomonadati</taxon>
        <taxon>Pseudomonadota</taxon>
        <taxon>Gammaproteobacteria</taxon>
        <taxon>Cellvibrionales</taxon>
        <taxon>Porticoccaceae</taxon>
        <taxon>SAR92 clade</taxon>
    </lineage>
</organism>
<dbReference type="Proteomes" id="UP000005555">
    <property type="component" value="Unassembled WGS sequence"/>
</dbReference>
<dbReference type="PANTHER" id="PTHR11647:SF1">
    <property type="entry name" value="COLLAPSIN RESPONSE MEDIATOR PROTEIN"/>
    <property type="match status" value="1"/>
</dbReference>
<dbReference type="SUPFAM" id="SSF51556">
    <property type="entry name" value="Metallo-dependent hydrolases"/>
    <property type="match status" value="1"/>
</dbReference>
<dbReference type="InterPro" id="IPR032466">
    <property type="entry name" value="Metal_Hydrolase"/>
</dbReference>
<dbReference type="InterPro" id="IPR050378">
    <property type="entry name" value="Metallo-dep_Hydrolases_sf"/>
</dbReference>
<dbReference type="OrthoDB" id="9766983at2"/>
<dbReference type="EMBL" id="AAPI01000001">
    <property type="protein sequence ID" value="EAS48159.1"/>
    <property type="molecule type" value="Genomic_DNA"/>
</dbReference>
<dbReference type="eggNOG" id="COG3653">
    <property type="taxonomic scope" value="Bacteria"/>
</dbReference>
<keyword evidence="2" id="KW-1185">Reference proteome</keyword>
<dbReference type="InterPro" id="IPR011059">
    <property type="entry name" value="Metal-dep_hydrolase_composite"/>
</dbReference>
<evidence type="ECO:0000313" key="1">
    <source>
        <dbReference type="EMBL" id="EAS48159.1"/>
    </source>
</evidence>
<evidence type="ECO:0000313" key="2">
    <source>
        <dbReference type="Proteomes" id="UP000005555"/>
    </source>
</evidence>
<accession>Q1YU99</accession>
<dbReference type="GO" id="GO:0016810">
    <property type="term" value="F:hydrolase activity, acting on carbon-nitrogen (but not peptide) bonds"/>
    <property type="evidence" value="ECO:0007669"/>
    <property type="project" value="InterPro"/>
</dbReference>
<name>Q1YU99_9GAMM</name>
<reference evidence="1 2" key="1">
    <citation type="submission" date="2006-03" db="EMBL/GenBank/DDBJ databases">
        <authorList>
            <person name="Giovannoni S.J."/>
            <person name="Cho J.-C."/>
            <person name="Ferriera S."/>
            <person name="Johnson J."/>
            <person name="Kravitz S."/>
            <person name="Halpern A."/>
            <person name="Remington K."/>
            <person name="Beeson K."/>
            <person name="Tran B."/>
            <person name="Rogers Y.-H."/>
            <person name="Friedman R."/>
            <person name="Venter J.C."/>
        </authorList>
    </citation>
    <scope>NUCLEOTIDE SEQUENCE [LARGE SCALE GENOMIC DNA]</scope>
    <source>
        <strain evidence="1 2">HTCC2207</strain>
    </source>
</reference>
<proteinExistence type="predicted"/>
<dbReference type="PANTHER" id="PTHR11647">
    <property type="entry name" value="HYDRANTOINASE/DIHYDROPYRIMIDINASE FAMILY MEMBER"/>
    <property type="match status" value="1"/>
</dbReference>
<dbReference type="Gene3D" id="3.20.20.140">
    <property type="entry name" value="Metal-dependent hydrolases"/>
    <property type="match status" value="1"/>
</dbReference>
<dbReference type="AlphaFoldDB" id="Q1YU99"/>
<protein>
    <submittedName>
        <fullName evidence="1">Uncharacterized protein</fullName>
    </submittedName>
</protein>
<dbReference type="STRING" id="314287.GB2207_10121"/>
<gene>
    <name evidence="1" type="ORF">GB2207_10121</name>
</gene>